<dbReference type="Pfam" id="PF01436">
    <property type="entry name" value="NHL"/>
    <property type="match status" value="1"/>
</dbReference>
<evidence type="ECO:0000313" key="4">
    <source>
        <dbReference type="EMBL" id="CAF1507013.1"/>
    </source>
</evidence>
<name>A0A815QCE6_ADIRI</name>
<comment type="caution">
    <text evidence="3">The sequence shown here is derived from an EMBL/GenBank/DDBJ whole genome shotgun (WGS) entry which is preliminary data.</text>
</comment>
<evidence type="ECO:0000313" key="6">
    <source>
        <dbReference type="Proteomes" id="UP000663852"/>
    </source>
</evidence>
<dbReference type="Proteomes" id="UP000663828">
    <property type="component" value="Unassembled WGS sequence"/>
</dbReference>
<feature type="repeat" description="NHL" evidence="2">
    <location>
        <begin position="249"/>
        <end position="287"/>
    </location>
</feature>
<dbReference type="Proteomes" id="UP000663852">
    <property type="component" value="Unassembled WGS sequence"/>
</dbReference>
<protein>
    <submittedName>
        <fullName evidence="3">Uncharacterized protein</fullName>
    </submittedName>
</protein>
<evidence type="ECO:0000256" key="2">
    <source>
        <dbReference type="PROSITE-ProRule" id="PRU00504"/>
    </source>
</evidence>
<evidence type="ECO:0000313" key="3">
    <source>
        <dbReference type="EMBL" id="CAF1461455.1"/>
    </source>
</evidence>
<evidence type="ECO:0000313" key="5">
    <source>
        <dbReference type="Proteomes" id="UP000663828"/>
    </source>
</evidence>
<gene>
    <name evidence="3" type="ORF">EDS130_LOCUS40185</name>
    <name evidence="4" type="ORF">XAT740_LOCUS39998</name>
</gene>
<organism evidence="3 6">
    <name type="scientific">Adineta ricciae</name>
    <name type="common">Rotifer</name>
    <dbReference type="NCBI Taxonomy" id="249248"/>
    <lineage>
        <taxon>Eukaryota</taxon>
        <taxon>Metazoa</taxon>
        <taxon>Spiralia</taxon>
        <taxon>Gnathifera</taxon>
        <taxon>Rotifera</taxon>
        <taxon>Eurotatoria</taxon>
        <taxon>Bdelloidea</taxon>
        <taxon>Adinetida</taxon>
        <taxon>Adinetidae</taxon>
        <taxon>Adineta</taxon>
    </lineage>
</organism>
<keyword evidence="1" id="KW-0677">Repeat</keyword>
<dbReference type="PANTHER" id="PTHR24104:SF25">
    <property type="entry name" value="PROTEIN LIN-41"/>
    <property type="match status" value="1"/>
</dbReference>
<sequence length="741" mass="80906">MLSLNATWNANGTTIANSTLIGSYLFDIFIDNRNLIYVPNQDANQIILLIEGNLISRKNLSINLTNSSTIFVKPFDEIYIDTYYTIGGINRITLNSTISIPKINLCHQCSDIFISRNDLLYCSYSKDHQVLASSLINYWNPILSVAGTGSAGSTSTTLRNPHGIFIDNITLDLYVADCGNNRIQLFKSERSTATTIAGKGSINVTIDLNCPIAIVLDNNNYLFIVDYGNHRIIGQGANGFRCLVGCTNSSGSASNQLNNPSSLAFDSCGNLFVADQKNNRIQKFNLLIQSGVTTTRSFCNSTYTNKTWNSTANRLAQWSFDGNYGDQMNNYNATPVNNMSFITTGYVRQALRFLVNTNPMLNVPFIPLVSTSFTIDMWIYITGLSNTVEHGLFGLCAAAASYQCLHLSIRKNGANYYLYFAFYNSDCIGVTPLMLNTWMHAACVFDLSTLKQTTYVNGMLDKTCTASSYPTASTTTGVTIGFVPLMAAVYGSSVMTYFQGYMDQVTVSNRTKSSCEILEMATLVAHFTFDDGVFLQDTGPNSLDTATTQSTSSVSCGRYAQAIHFTGSSSSYFQAYGFTSLGTANRPFSISLWIRPTTLQGVLVYVSALGGGGNCTWCMPFLAFTSNGSIVAQMWKGSAVSIIGPKSAASTLVWSHIVQTWSLNNGLRLYINNVLVASDNISATSYSASGTVNFLTLANIFPGGVLAIGQATLMPYNGDMDDFRVYSRELSTNDVDQLYNN</sequence>
<dbReference type="OrthoDB" id="654191at2759"/>
<dbReference type="Pfam" id="PF13385">
    <property type="entry name" value="Laminin_G_3"/>
    <property type="match status" value="2"/>
</dbReference>
<dbReference type="AlphaFoldDB" id="A0A815QCE6"/>
<dbReference type="Gene3D" id="2.60.120.200">
    <property type="match status" value="2"/>
</dbReference>
<feature type="repeat" description="NHL" evidence="2">
    <location>
        <begin position="149"/>
        <end position="189"/>
    </location>
</feature>
<dbReference type="InterPro" id="IPR001258">
    <property type="entry name" value="NHL_repeat"/>
</dbReference>
<dbReference type="InterPro" id="IPR050952">
    <property type="entry name" value="TRIM-NHL_E3_ligases"/>
</dbReference>
<dbReference type="PROSITE" id="PS51125">
    <property type="entry name" value="NHL"/>
    <property type="match status" value="2"/>
</dbReference>
<dbReference type="InterPro" id="IPR011042">
    <property type="entry name" value="6-blade_b-propeller_TolB-like"/>
</dbReference>
<dbReference type="CDD" id="cd05819">
    <property type="entry name" value="NHL"/>
    <property type="match status" value="1"/>
</dbReference>
<dbReference type="SUPFAM" id="SSF49899">
    <property type="entry name" value="Concanavalin A-like lectins/glucanases"/>
    <property type="match status" value="2"/>
</dbReference>
<dbReference type="InterPro" id="IPR013320">
    <property type="entry name" value="ConA-like_dom_sf"/>
</dbReference>
<dbReference type="GO" id="GO:0008270">
    <property type="term" value="F:zinc ion binding"/>
    <property type="evidence" value="ECO:0007669"/>
    <property type="project" value="UniProtKB-KW"/>
</dbReference>
<dbReference type="SUPFAM" id="SSF101898">
    <property type="entry name" value="NHL repeat"/>
    <property type="match status" value="1"/>
</dbReference>
<evidence type="ECO:0000256" key="1">
    <source>
        <dbReference type="ARBA" id="ARBA00022737"/>
    </source>
</evidence>
<dbReference type="Gene3D" id="2.120.10.30">
    <property type="entry name" value="TolB, C-terminal domain"/>
    <property type="match status" value="2"/>
</dbReference>
<dbReference type="EMBL" id="CAJNOR010004498">
    <property type="protein sequence ID" value="CAF1507013.1"/>
    <property type="molecule type" value="Genomic_DNA"/>
</dbReference>
<dbReference type="EMBL" id="CAJNOJ010000477">
    <property type="protein sequence ID" value="CAF1461455.1"/>
    <property type="molecule type" value="Genomic_DNA"/>
</dbReference>
<proteinExistence type="predicted"/>
<dbReference type="PANTHER" id="PTHR24104">
    <property type="entry name" value="E3 UBIQUITIN-PROTEIN LIGASE NHLRC1-RELATED"/>
    <property type="match status" value="1"/>
</dbReference>
<reference evidence="3" key="1">
    <citation type="submission" date="2021-02" db="EMBL/GenBank/DDBJ databases">
        <authorList>
            <person name="Nowell W R."/>
        </authorList>
    </citation>
    <scope>NUCLEOTIDE SEQUENCE</scope>
</reference>
<accession>A0A815QCE6</accession>
<keyword evidence="5" id="KW-1185">Reference proteome</keyword>